<dbReference type="PANTHER" id="PTHR33371:SF4">
    <property type="entry name" value="INTERMEMBRANE PHOSPHOLIPID TRANSPORT SYSTEM BINDING PROTEIN MLAD"/>
    <property type="match status" value="1"/>
</dbReference>
<dbReference type="Pfam" id="PF11887">
    <property type="entry name" value="Mce4_CUP1"/>
    <property type="match status" value="1"/>
</dbReference>
<feature type="signal peptide" evidence="2">
    <location>
        <begin position="1"/>
        <end position="28"/>
    </location>
</feature>
<keyword evidence="6" id="KW-1185">Reference proteome</keyword>
<evidence type="ECO:0000313" key="6">
    <source>
        <dbReference type="Proteomes" id="UP000251891"/>
    </source>
</evidence>
<name>A0A365GW90_9ACTN</name>
<organism evidence="5 6">
    <name type="scientific">Actinomadura craniellae</name>
    <dbReference type="NCBI Taxonomy" id="2231787"/>
    <lineage>
        <taxon>Bacteria</taxon>
        <taxon>Bacillati</taxon>
        <taxon>Actinomycetota</taxon>
        <taxon>Actinomycetes</taxon>
        <taxon>Streptosporangiales</taxon>
        <taxon>Thermomonosporaceae</taxon>
        <taxon>Actinomadura</taxon>
    </lineage>
</organism>
<evidence type="ECO:0000256" key="2">
    <source>
        <dbReference type="SAM" id="SignalP"/>
    </source>
</evidence>
<dbReference type="OrthoDB" id="4516955at2"/>
<evidence type="ECO:0000313" key="5">
    <source>
        <dbReference type="EMBL" id="RAY11028.1"/>
    </source>
</evidence>
<dbReference type="InterPro" id="IPR003399">
    <property type="entry name" value="Mce/MlaD"/>
</dbReference>
<sequence>MLTKSLRRRGTLAAVPIALALAAAGSLAAGWGPGGTRVTAHFTAAIGVYPGSDVRVLGVKVGTIDSVEPEGTGVRTTMTVDHGVDVPAGARAIVVAPSLVADRYIQLTPAYTGGPKLAGGTVIPVQRTATPMELDKLYDSVKNLSTQLGPEGVNKNGALSRVLDTGAANLRGNGQALRTTIEQFGQVARTLTDSKDDLFGTITDLQKFMTMLKNNDGQVRTAERQLADVTGFLAEDKENLEAALRELARALVLVKDFIEDNRALLSANINKLASITQVLVDQRRALAEALDVQPLNVGNVLNAYDPATRTLMGRGNLNELTPTGPPLPLPAAGPTQPGSGG</sequence>
<dbReference type="EMBL" id="QLYX01000022">
    <property type="protein sequence ID" value="RAY11028.1"/>
    <property type="molecule type" value="Genomic_DNA"/>
</dbReference>
<feature type="domain" description="Mammalian cell entry C-terminal" evidence="4">
    <location>
        <begin position="116"/>
        <end position="287"/>
    </location>
</feature>
<dbReference type="NCBIfam" id="TIGR00996">
    <property type="entry name" value="Mtu_fam_mce"/>
    <property type="match status" value="1"/>
</dbReference>
<evidence type="ECO:0000259" key="3">
    <source>
        <dbReference type="Pfam" id="PF02470"/>
    </source>
</evidence>
<dbReference type="InterPro" id="IPR052336">
    <property type="entry name" value="MlaD_Phospholipid_Transporter"/>
</dbReference>
<accession>A0A365GW90</accession>
<keyword evidence="2" id="KW-0732">Signal</keyword>
<dbReference type="AlphaFoldDB" id="A0A365GW90"/>
<dbReference type="InterPro" id="IPR005693">
    <property type="entry name" value="Mce"/>
</dbReference>
<feature type="compositionally biased region" description="Low complexity" evidence="1">
    <location>
        <begin position="332"/>
        <end position="341"/>
    </location>
</feature>
<dbReference type="RefSeq" id="WP_111871928.1">
    <property type="nucleotide sequence ID" value="NZ_QLYX01000022.1"/>
</dbReference>
<reference evidence="5 6" key="1">
    <citation type="submission" date="2018-06" db="EMBL/GenBank/DDBJ databases">
        <title>Actinomadura craniellae sp. nov. isolated from marine sponge Craniella sp.</title>
        <authorList>
            <person name="Li L."/>
            <person name="Xu Q.H."/>
            <person name="Lin H.W."/>
            <person name="Lu Y.H."/>
        </authorList>
    </citation>
    <scope>NUCLEOTIDE SEQUENCE [LARGE SCALE GENOMIC DNA]</scope>
    <source>
        <strain evidence="5 6">LHW63021</strain>
    </source>
</reference>
<evidence type="ECO:0000259" key="4">
    <source>
        <dbReference type="Pfam" id="PF11887"/>
    </source>
</evidence>
<dbReference type="Proteomes" id="UP000251891">
    <property type="component" value="Unassembled WGS sequence"/>
</dbReference>
<dbReference type="Pfam" id="PF02470">
    <property type="entry name" value="MlaD"/>
    <property type="match status" value="1"/>
</dbReference>
<feature type="region of interest" description="Disordered" evidence="1">
    <location>
        <begin position="312"/>
        <end position="341"/>
    </location>
</feature>
<dbReference type="InterPro" id="IPR024516">
    <property type="entry name" value="Mce_C"/>
</dbReference>
<dbReference type="GO" id="GO:0005576">
    <property type="term" value="C:extracellular region"/>
    <property type="evidence" value="ECO:0007669"/>
    <property type="project" value="TreeGrafter"/>
</dbReference>
<protein>
    <submittedName>
        <fullName evidence="5">ABC transporter substrate-binding protein</fullName>
    </submittedName>
</protein>
<feature type="domain" description="Mce/MlaD" evidence="3">
    <location>
        <begin position="35"/>
        <end position="109"/>
    </location>
</feature>
<proteinExistence type="predicted"/>
<feature type="chain" id="PRO_5016669059" evidence="2">
    <location>
        <begin position="29"/>
        <end position="341"/>
    </location>
</feature>
<dbReference type="PANTHER" id="PTHR33371">
    <property type="entry name" value="INTERMEMBRANE PHOSPHOLIPID TRANSPORT SYSTEM BINDING PROTEIN MLAD-RELATED"/>
    <property type="match status" value="1"/>
</dbReference>
<evidence type="ECO:0000256" key="1">
    <source>
        <dbReference type="SAM" id="MobiDB-lite"/>
    </source>
</evidence>
<comment type="caution">
    <text evidence="5">The sequence shown here is derived from an EMBL/GenBank/DDBJ whole genome shotgun (WGS) entry which is preliminary data.</text>
</comment>
<gene>
    <name evidence="5" type="ORF">DPM19_32515</name>
</gene>